<name>A0A7D4PWE4_9SPHI</name>
<evidence type="ECO:0000256" key="3">
    <source>
        <dbReference type="ARBA" id="ARBA00022723"/>
    </source>
</evidence>
<dbReference type="Proteomes" id="UP000505355">
    <property type="component" value="Chromosome"/>
</dbReference>
<sequence>MDTYPKALLFDLNGTMINDMDFHSRAWHHLLNNDLGGNFSMAEVKQNMYGKNQELLVRMFGSERFSQEEMDSISVKKEEKYQCEFLPHLTLLPGLHELLERAYQAGIPMAIGSAAIMFNIDFVLDNLNIRHYFKSIVSADDVILSKPHPETYLKNAYELKVNPADCLVFEDVPKGAEAARNAGMKCVILTTTHQQHEFAHMDNVLHFSADFRGDFFEGLLR</sequence>
<dbReference type="Pfam" id="PF13419">
    <property type="entry name" value="HAD_2"/>
    <property type="match status" value="1"/>
</dbReference>
<keyword evidence="7" id="KW-1185">Reference proteome</keyword>
<dbReference type="GO" id="GO:0046872">
    <property type="term" value="F:metal ion binding"/>
    <property type="evidence" value="ECO:0007669"/>
    <property type="project" value="UniProtKB-KW"/>
</dbReference>
<dbReference type="EMBL" id="CP054139">
    <property type="protein sequence ID" value="QKJ31683.1"/>
    <property type="molecule type" value="Genomic_DNA"/>
</dbReference>
<evidence type="ECO:0000256" key="1">
    <source>
        <dbReference type="ARBA" id="ARBA00001946"/>
    </source>
</evidence>
<dbReference type="PANTHER" id="PTHR46193">
    <property type="entry name" value="6-PHOSPHOGLUCONATE PHOSPHATASE"/>
    <property type="match status" value="1"/>
</dbReference>
<evidence type="ECO:0000313" key="7">
    <source>
        <dbReference type="Proteomes" id="UP000505355"/>
    </source>
</evidence>
<dbReference type="AlphaFoldDB" id="A0A7D4PWE4"/>
<comment type="cofactor">
    <cofactor evidence="1">
        <name>Mg(2+)</name>
        <dbReference type="ChEBI" id="CHEBI:18420"/>
    </cofactor>
</comment>
<dbReference type="KEGG" id="mmab:HQ865_18570"/>
<reference evidence="6 7" key="1">
    <citation type="submission" date="2020-05" db="EMBL/GenBank/DDBJ databases">
        <title>Mucilaginibacter mali sp. nov.</title>
        <authorList>
            <person name="Kim H.S."/>
            <person name="Lee K.C."/>
            <person name="Suh M.K."/>
            <person name="Kim J.-S."/>
            <person name="Han K.-I."/>
            <person name="Eom M.K."/>
            <person name="Shin Y.K."/>
            <person name="Lee J.-S."/>
        </authorList>
    </citation>
    <scope>NUCLEOTIDE SEQUENCE [LARGE SCALE GENOMIC DNA]</scope>
    <source>
        <strain evidence="6 7">G2-14</strain>
    </source>
</reference>
<keyword evidence="5" id="KW-0119">Carbohydrate metabolism</keyword>
<dbReference type="InterPro" id="IPR023198">
    <property type="entry name" value="PGP-like_dom2"/>
</dbReference>
<dbReference type="PRINTS" id="PR00413">
    <property type="entry name" value="HADHALOGNASE"/>
</dbReference>
<keyword evidence="3" id="KW-0479">Metal-binding</keyword>
<dbReference type="SFLD" id="SFLDS00003">
    <property type="entry name" value="Haloacid_Dehalogenase"/>
    <property type="match status" value="1"/>
</dbReference>
<evidence type="ECO:0000256" key="5">
    <source>
        <dbReference type="ARBA" id="ARBA00023277"/>
    </source>
</evidence>
<dbReference type="Gene3D" id="1.10.150.240">
    <property type="entry name" value="Putative phosphatase, domain 2"/>
    <property type="match status" value="1"/>
</dbReference>
<dbReference type="Gene3D" id="3.40.50.1000">
    <property type="entry name" value="HAD superfamily/HAD-like"/>
    <property type="match status" value="1"/>
</dbReference>
<evidence type="ECO:0000256" key="4">
    <source>
        <dbReference type="ARBA" id="ARBA00022842"/>
    </source>
</evidence>
<proteinExistence type="inferred from homology"/>
<dbReference type="RefSeq" id="WP_173416342.1">
    <property type="nucleotide sequence ID" value="NZ_CP054139.1"/>
</dbReference>
<dbReference type="InterPro" id="IPR023214">
    <property type="entry name" value="HAD_sf"/>
</dbReference>
<keyword evidence="4" id="KW-0460">Magnesium</keyword>
<dbReference type="SFLD" id="SFLDG01135">
    <property type="entry name" value="C1.5.6:_HAD__Beta-PGM__Phospha"/>
    <property type="match status" value="1"/>
</dbReference>
<dbReference type="InterPro" id="IPR051600">
    <property type="entry name" value="Beta-PGM-like"/>
</dbReference>
<dbReference type="GO" id="GO:0003824">
    <property type="term" value="F:catalytic activity"/>
    <property type="evidence" value="ECO:0007669"/>
    <property type="project" value="UniProtKB-ARBA"/>
</dbReference>
<dbReference type="InterPro" id="IPR041492">
    <property type="entry name" value="HAD_2"/>
</dbReference>
<evidence type="ECO:0000256" key="2">
    <source>
        <dbReference type="ARBA" id="ARBA00006171"/>
    </source>
</evidence>
<dbReference type="SFLD" id="SFLDG01129">
    <property type="entry name" value="C1.5:_HAD__Beta-PGM__Phosphata"/>
    <property type="match status" value="1"/>
</dbReference>
<evidence type="ECO:0000313" key="6">
    <source>
        <dbReference type="EMBL" id="QKJ31683.1"/>
    </source>
</evidence>
<dbReference type="InterPro" id="IPR006439">
    <property type="entry name" value="HAD-SF_hydro_IA"/>
</dbReference>
<accession>A0A7D4PWE4</accession>
<dbReference type="NCBIfam" id="TIGR01509">
    <property type="entry name" value="HAD-SF-IA-v3"/>
    <property type="match status" value="1"/>
</dbReference>
<dbReference type="InterPro" id="IPR036412">
    <property type="entry name" value="HAD-like_sf"/>
</dbReference>
<organism evidence="6 7">
    <name type="scientific">Mucilaginibacter mali</name>
    <dbReference type="NCBI Taxonomy" id="2740462"/>
    <lineage>
        <taxon>Bacteria</taxon>
        <taxon>Pseudomonadati</taxon>
        <taxon>Bacteroidota</taxon>
        <taxon>Sphingobacteriia</taxon>
        <taxon>Sphingobacteriales</taxon>
        <taxon>Sphingobacteriaceae</taxon>
        <taxon>Mucilaginibacter</taxon>
    </lineage>
</organism>
<dbReference type="SUPFAM" id="SSF56784">
    <property type="entry name" value="HAD-like"/>
    <property type="match status" value="1"/>
</dbReference>
<comment type="similarity">
    <text evidence="2">Belongs to the HAD-like hydrolase superfamily. CbbY/CbbZ/Gph/YieH family.</text>
</comment>
<protein>
    <submittedName>
        <fullName evidence="6">HAD family phosphatase</fullName>
    </submittedName>
</protein>
<gene>
    <name evidence="6" type="ORF">HQ865_18570</name>
</gene>
<dbReference type="CDD" id="cd07505">
    <property type="entry name" value="HAD_BPGM-like"/>
    <property type="match status" value="1"/>
</dbReference>
<dbReference type="PANTHER" id="PTHR46193:SF18">
    <property type="entry name" value="HEXITOL PHOSPHATASE B"/>
    <property type="match status" value="1"/>
</dbReference>